<evidence type="ECO:0000313" key="1">
    <source>
        <dbReference type="EMBL" id="GAL58442.1"/>
    </source>
</evidence>
<gene>
    <name evidence="1" type="ORF">EV102420_11_00120</name>
</gene>
<dbReference type="STRING" id="1115515.EV102420_11_00120"/>
<accession>A0A090VTE3</accession>
<dbReference type="EMBL" id="BBMZ01000011">
    <property type="protein sequence ID" value="GAL58442.1"/>
    <property type="molecule type" value="Genomic_DNA"/>
</dbReference>
<name>A0A090VTE3_PSEVU</name>
<dbReference type="eggNOG" id="ENOG5032UGB">
    <property type="taxonomic scope" value="Bacteria"/>
</dbReference>
<dbReference type="AlphaFoldDB" id="A0A090VTE3"/>
<comment type="caution">
    <text evidence="1">The sequence shown here is derived from an EMBL/GenBank/DDBJ whole genome shotgun (WGS) entry which is preliminary data.</text>
</comment>
<dbReference type="OrthoDB" id="5739856at2"/>
<protein>
    <recommendedName>
        <fullName evidence="3">DUF3168 domain-containing protein</fullName>
    </recommendedName>
</protein>
<dbReference type="Proteomes" id="UP000029462">
    <property type="component" value="Unassembled WGS sequence"/>
</dbReference>
<sequence>MIAPIFSVCAASPSVVALLGGDTLRLYPFGQQDDNVVYPYVVWQNVTGSPENYLAQRPDVDSFTLQVDAYADTVDDVIAVAAALRDAIEPHAYITRWGGQEKDPETRRYRYSFDVDWIVKR</sequence>
<dbReference type="RefSeq" id="WP_042391484.1">
    <property type="nucleotide sequence ID" value="NZ_BBMZ01000011.1"/>
</dbReference>
<organism evidence="1 2">
    <name type="scientific">Pseudescherichia vulneris NBRC 102420</name>
    <dbReference type="NCBI Taxonomy" id="1115515"/>
    <lineage>
        <taxon>Bacteria</taxon>
        <taxon>Pseudomonadati</taxon>
        <taxon>Pseudomonadota</taxon>
        <taxon>Gammaproteobacteria</taxon>
        <taxon>Enterobacterales</taxon>
        <taxon>Enterobacteriaceae</taxon>
        <taxon>Pseudescherichia</taxon>
    </lineage>
</organism>
<proteinExistence type="predicted"/>
<reference evidence="1 2" key="1">
    <citation type="submission" date="2014-09" db="EMBL/GenBank/DDBJ databases">
        <title>Whole genome shotgun sequence of Escherichia vulneris NBRC 102420.</title>
        <authorList>
            <person name="Yoshida Y."/>
            <person name="Hosoyama A."/>
            <person name="Tsuchikane K."/>
            <person name="Ohji S."/>
            <person name="Ichikawa N."/>
            <person name="Kimura A."/>
            <person name="Yamazoe A."/>
            <person name="Ezaki T."/>
            <person name="Fujita N."/>
        </authorList>
    </citation>
    <scope>NUCLEOTIDE SEQUENCE [LARGE SCALE GENOMIC DNA]</scope>
    <source>
        <strain evidence="1 2">NBRC 102420</strain>
    </source>
</reference>
<dbReference type="InterPro" id="IPR021508">
    <property type="entry name" value="Gp17-like"/>
</dbReference>
<dbReference type="Pfam" id="PF11367">
    <property type="entry name" value="Tail_completion_gp17"/>
    <property type="match status" value="1"/>
</dbReference>
<evidence type="ECO:0008006" key="3">
    <source>
        <dbReference type="Google" id="ProtNLM"/>
    </source>
</evidence>
<keyword evidence="2" id="KW-1185">Reference proteome</keyword>
<evidence type="ECO:0000313" key="2">
    <source>
        <dbReference type="Proteomes" id="UP000029462"/>
    </source>
</evidence>